<gene>
    <name evidence="2" type="ORF">E6C55_28140</name>
</gene>
<dbReference type="CDD" id="cd03823">
    <property type="entry name" value="GT4_ExpE7-like"/>
    <property type="match status" value="1"/>
</dbReference>
<proteinExistence type="predicted"/>
<organism evidence="2 3">
    <name type="scientific">Cohnella fermenti</name>
    <dbReference type="NCBI Taxonomy" id="2565925"/>
    <lineage>
        <taxon>Bacteria</taxon>
        <taxon>Bacillati</taxon>
        <taxon>Bacillota</taxon>
        <taxon>Bacilli</taxon>
        <taxon>Bacillales</taxon>
        <taxon>Paenibacillaceae</taxon>
        <taxon>Cohnella</taxon>
    </lineage>
</organism>
<dbReference type="PANTHER" id="PTHR45947">
    <property type="entry name" value="SULFOQUINOVOSYL TRANSFERASE SQD2"/>
    <property type="match status" value="1"/>
</dbReference>
<feature type="domain" description="Glycosyltransferase subfamily 4-like N-terminal" evidence="1">
    <location>
        <begin position="71"/>
        <end position="255"/>
    </location>
</feature>
<dbReference type="Pfam" id="PF13579">
    <property type="entry name" value="Glyco_trans_4_4"/>
    <property type="match status" value="1"/>
</dbReference>
<evidence type="ECO:0000313" key="3">
    <source>
        <dbReference type="Proteomes" id="UP000310636"/>
    </source>
</evidence>
<reference evidence="2 3" key="1">
    <citation type="submission" date="2019-04" db="EMBL/GenBank/DDBJ databases">
        <title>Cohnella sp. nov. isolated from preserved vegetables.</title>
        <authorList>
            <person name="Lin S.-Y."/>
            <person name="Hung M.-H."/>
            <person name="Young C.-C."/>
        </authorList>
    </citation>
    <scope>NUCLEOTIDE SEQUENCE [LARGE SCALE GENOMIC DNA]</scope>
    <source>
        <strain evidence="2 3">CC-MHH1044</strain>
    </source>
</reference>
<dbReference type="AlphaFoldDB" id="A0A4S4BGS6"/>
<dbReference type="EMBL" id="SSOB01000051">
    <property type="protein sequence ID" value="THF73661.1"/>
    <property type="molecule type" value="Genomic_DNA"/>
</dbReference>
<dbReference type="PANTHER" id="PTHR45947:SF13">
    <property type="entry name" value="TRANSFERASE"/>
    <property type="match status" value="1"/>
</dbReference>
<dbReference type="OrthoDB" id="9814612at2"/>
<dbReference type="GO" id="GO:0016757">
    <property type="term" value="F:glycosyltransferase activity"/>
    <property type="evidence" value="ECO:0007669"/>
    <property type="project" value="TreeGrafter"/>
</dbReference>
<sequence length="468" mass="51109">MRIAGHELRFLFVRELLAADRLDSRRVLRRAAGRAAGARGRGMGEGAGEGVETHRMRIVIINSLYTPHIIGGAEISTQILAEALTEAADVHVLTLGGQKRKAGTVTERIRGVTVHRLPYAGLYWIGEGKKRSLAARTLRRLSDLYNPVQIGAVKERLETIRPDVIHTQNLSGFGAAVWTAGESLGIPIAHTLRDYSLLSPVSSPLANRALAKLYSLTSAGFSRKVSAVVGISTHILKRHTNAGLFPAAESRVIPNAVDGDIVAAERIGAHRPLRIGCFGRVEPEKGVREFVEAALPLPPDAVEQVVVCGEGSLLEELRTLCRDDPRFVFPGKVKPEEARALMADMDANFVPSIWEEPFGRVIIESYQVGTPVYASAVGGIPDAVWSPDEFLFRPGSAVAIRAKIMEFCDKTAEERRLLQEQCIRHCRKFTQASLLESHLELYGGLLAGRREWPANVVITGGHRVRAGE</sequence>
<dbReference type="Proteomes" id="UP000310636">
    <property type="component" value="Unassembled WGS sequence"/>
</dbReference>
<comment type="caution">
    <text evidence="2">The sequence shown here is derived from an EMBL/GenBank/DDBJ whole genome shotgun (WGS) entry which is preliminary data.</text>
</comment>
<keyword evidence="2" id="KW-0808">Transferase</keyword>
<evidence type="ECO:0000259" key="1">
    <source>
        <dbReference type="Pfam" id="PF13579"/>
    </source>
</evidence>
<name>A0A4S4BGS6_9BACL</name>
<keyword evidence="3" id="KW-1185">Reference proteome</keyword>
<dbReference type="Gene3D" id="3.40.50.2000">
    <property type="entry name" value="Glycogen Phosphorylase B"/>
    <property type="match status" value="2"/>
</dbReference>
<dbReference type="InterPro" id="IPR050194">
    <property type="entry name" value="Glycosyltransferase_grp1"/>
</dbReference>
<dbReference type="InterPro" id="IPR028098">
    <property type="entry name" value="Glyco_trans_4-like_N"/>
</dbReference>
<protein>
    <submittedName>
        <fullName evidence="2">Glycosyltransferase</fullName>
    </submittedName>
</protein>
<accession>A0A4S4BGS6</accession>
<dbReference type="Pfam" id="PF13692">
    <property type="entry name" value="Glyco_trans_1_4"/>
    <property type="match status" value="1"/>
</dbReference>
<evidence type="ECO:0000313" key="2">
    <source>
        <dbReference type="EMBL" id="THF73661.1"/>
    </source>
</evidence>
<dbReference type="SUPFAM" id="SSF53756">
    <property type="entry name" value="UDP-Glycosyltransferase/glycogen phosphorylase"/>
    <property type="match status" value="1"/>
</dbReference>